<dbReference type="InterPro" id="IPR037401">
    <property type="entry name" value="SnoaL-like"/>
</dbReference>
<dbReference type="SUPFAM" id="SSF54427">
    <property type="entry name" value="NTF2-like"/>
    <property type="match status" value="1"/>
</dbReference>
<dbReference type="EMBL" id="JAVRRF010000008">
    <property type="protein sequence ID" value="KAK5062266.1"/>
    <property type="molecule type" value="Genomic_DNA"/>
</dbReference>
<accession>A0ABR0JEA8</accession>
<dbReference type="Proteomes" id="UP001345691">
    <property type="component" value="Unassembled WGS sequence"/>
</dbReference>
<dbReference type="Gene3D" id="3.10.450.50">
    <property type="match status" value="1"/>
</dbReference>
<evidence type="ECO:0000259" key="1">
    <source>
        <dbReference type="Pfam" id="PF13577"/>
    </source>
</evidence>
<dbReference type="Pfam" id="PF13577">
    <property type="entry name" value="SnoaL_4"/>
    <property type="match status" value="1"/>
</dbReference>
<sequence>MQNNLATPRPGKQKHFSEYLDGAQVSKDVKDHLTRYYTAVDTRGSHEEYAGSFTEDAVLTLPTGFKVRGRDALRLLHQDLWRGDVERRKHTPSKAFTSGDDAAELVILGVVEYWTKDGQYTKKDMISHFDYRRESTTGAVEVCALAVWLS</sequence>
<evidence type="ECO:0000313" key="2">
    <source>
        <dbReference type="EMBL" id="KAK5062266.1"/>
    </source>
</evidence>
<protein>
    <recommendedName>
        <fullName evidence="1">SnoaL-like domain-containing protein</fullName>
    </recommendedName>
</protein>
<dbReference type="InterPro" id="IPR032710">
    <property type="entry name" value="NTF2-like_dom_sf"/>
</dbReference>
<reference evidence="2 3" key="1">
    <citation type="submission" date="2023-08" db="EMBL/GenBank/DDBJ databases">
        <title>Black Yeasts Isolated from many extreme environments.</title>
        <authorList>
            <person name="Coleine C."/>
            <person name="Stajich J.E."/>
            <person name="Selbmann L."/>
        </authorList>
    </citation>
    <scope>NUCLEOTIDE SEQUENCE [LARGE SCALE GENOMIC DNA]</scope>
    <source>
        <strain evidence="2 3">CCFEE 6328</strain>
    </source>
</reference>
<proteinExistence type="predicted"/>
<keyword evidence="3" id="KW-1185">Reference proteome</keyword>
<name>A0ABR0JEA8_9EURO</name>
<gene>
    <name evidence="2" type="ORF">LTR69_004624</name>
</gene>
<organism evidence="2 3">
    <name type="scientific">Exophiala sideris</name>
    <dbReference type="NCBI Taxonomy" id="1016849"/>
    <lineage>
        <taxon>Eukaryota</taxon>
        <taxon>Fungi</taxon>
        <taxon>Dikarya</taxon>
        <taxon>Ascomycota</taxon>
        <taxon>Pezizomycotina</taxon>
        <taxon>Eurotiomycetes</taxon>
        <taxon>Chaetothyriomycetidae</taxon>
        <taxon>Chaetothyriales</taxon>
        <taxon>Herpotrichiellaceae</taxon>
        <taxon>Exophiala</taxon>
    </lineage>
</organism>
<feature type="domain" description="SnoaL-like" evidence="1">
    <location>
        <begin position="28"/>
        <end position="80"/>
    </location>
</feature>
<evidence type="ECO:0000313" key="3">
    <source>
        <dbReference type="Proteomes" id="UP001345691"/>
    </source>
</evidence>
<comment type="caution">
    <text evidence="2">The sequence shown here is derived from an EMBL/GenBank/DDBJ whole genome shotgun (WGS) entry which is preliminary data.</text>
</comment>